<dbReference type="OrthoDB" id="9809318at2"/>
<dbReference type="AlphaFoldDB" id="B0CA82"/>
<reference evidence="5 6" key="1">
    <citation type="journal article" date="2008" name="Proc. Natl. Acad. Sci. U.S.A.">
        <title>Niche adaptation and genome expansion in the chlorophyll d-producing cyanobacterium Acaryochloris marina.</title>
        <authorList>
            <person name="Swingley W.D."/>
            <person name="Chen M."/>
            <person name="Cheung P.C."/>
            <person name="Conrad A.L."/>
            <person name="Dejesa L.C."/>
            <person name="Hao J."/>
            <person name="Honchak B.M."/>
            <person name="Karbach L.E."/>
            <person name="Kurdoglu A."/>
            <person name="Lahiri S."/>
            <person name="Mastrian S.D."/>
            <person name="Miyashita H."/>
            <person name="Page L."/>
            <person name="Ramakrishna P."/>
            <person name="Satoh S."/>
            <person name="Sattley W.M."/>
            <person name="Shimada Y."/>
            <person name="Taylor H.L."/>
            <person name="Tomo T."/>
            <person name="Tsuchiya T."/>
            <person name="Wang Z.T."/>
            <person name="Raymond J."/>
            <person name="Mimuro M."/>
            <person name="Blankenship R.E."/>
            <person name="Touchman J.W."/>
        </authorList>
    </citation>
    <scope>NUCLEOTIDE SEQUENCE [LARGE SCALE GENOMIC DNA]</scope>
    <source>
        <strain evidence="6">MBIC 11017</strain>
    </source>
</reference>
<dbReference type="Gene3D" id="3.40.50.2300">
    <property type="match status" value="1"/>
</dbReference>
<dbReference type="InterPro" id="IPR025497">
    <property type="entry name" value="PatA-like_N"/>
</dbReference>
<dbReference type="HOGENOM" id="CLU_031371_1_0_3"/>
<dbReference type="eggNOG" id="COG0745">
    <property type="taxonomic scope" value="Bacteria"/>
</dbReference>
<dbReference type="Pfam" id="PF00072">
    <property type="entry name" value="Response_reg"/>
    <property type="match status" value="1"/>
</dbReference>
<dbReference type="InterPro" id="IPR024186">
    <property type="entry name" value="Sig_transdc_resp-reg_PatA"/>
</dbReference>
<feature type="domain" description="Response regulatory" evidence="4">
    <location>
        <begin position="256"/>
        <end position="372"/>
    </location>
</feature>
<keyword evidence="6" id="KW-1185">Reference proteome</keyword>
<dbReference type="PANTHER" id="PTHR44591:SF3">
    <property type="entry name" value="RESPONSE REGULATORY DOMAIN-CONTAINING PROTEIN"/>
    <property type="match status" value="1"/>
</dbReference>
<evidence type="ECO:0000313" key="6">
    <source>
        <dbReference type="Proteomes" id="UP000000268"/>
    </source>
</evidence>
<feature type="modified residue" description="4-aspartylphosphate" evidence="2">
    <location>
        <position position="305"/>
    </location>
</feature>
<dbReference type="InterPro" id="IPR001789">
    <property type="entry name" value="Sig_transdc_resp-reg_receiver"/>
</dbReference>
<dbReference type="SUPFAM" id="SSF52172">
    <property type="entry name" value="CheY-like"/>
    <property type="match status" value="1"/>
</dbReference>
<dbReference type="InterPro" id="IPR050595">
    <property type="entry name" value="Bact_response_regulator"/>
</dbReference>
<dbReference type="PROSITE" id="PS50110">
    <property type="entry name" value="RESPONSE_REGULATORY"/>
    <property type="match status" value="1"/>
</dbReference>
<organism evidence="5 6">
    <name type="scientific">Acaryochloris marina (strain MBIC 11017)</name>
    <dbReference type="NCBI Taxonomy" id="329726"/>
    <lineage>
        <taxon>Bacteria</taxon>
        <taxon>Bacillati</taxon>
        <taxon>Cyanobacteriota</taxon>
        <taxon>Cyanophyceae</taxon>
        <taxon>Acaryochloridales</taxon>
        <taxon>Acaryochloridaceae</taxon>
        <taxon>Acaryochloris</taxon>
    </lineage>
</organism>
<gene>
    <name evidence="5" type="ordered locus">AM1_1648</name>
</gene>
<dbReference type="PIRSF" id="PIRSF005897">
    <property type="entry name" value="RR_PatA"/>
    <property type="match status" value="1"/>
</dbReference>
<dbReference type="EMBL" id="CP000828">
    <property type="protein sequence ID" value="ABW26669.1"/>
    <property type="molecule type" value="Genomic_DNA"/>
</dbReference>
<evidence type="ECO:0000256" key="1">
    <source>
        <dbReference type="ARBA" id="ARBA00022553"/>
    </source>
</evidence>
<dbReference type="Proteomes" id="UP000000268">
    <property type="component" value="Chromosome"/>
</dbReference>
<dbReference type="GO" id="GO:0000160">
    <property type="term" value="P:phosphorelay signal transduction system"/>
    <property type="evidence" value="ECO:0007669"/>
    <property type="project" value="InterPro"/>
</dbReference>
<evidence type="ECO:0000259" key="4">
    <source>
        <dbReference type="PROSITE" id="PS50110"/>
    </source>
</evidence>
<sequence length="381" mass="43087">MTYTSSLPTPTQQDKPQVAPAKVLQKVISEQRSGRITITDSRDPSISWRVYLGGGQMHFAESTMGHAERLPYVLKKQLPDFNLSEPLPNNTSEYSYLCKYWQANNLPLNFFRKLLAILTQEALMQFLALPQGYLEFEPNVGLDPLLLSAPFRQLVLPVRDQINQWAQLQAVIGSPFQKPHLEDPDQFLKLAWKENGQGRHLQNIVNLLEQDLCFYELATQADLDVLTLVTDLAPMVQAGAISLNPYRVIEEQVRPVVACVDDSQTIQQFVKLSLEAEGFEVLQLMDPKQALTVLIEQQPNVILMDIEMPKMDGYELCRMVRQVDMLKEIPVVMLTGREGLIDRMRARMSGCTAYLTKPFNPQELLALVQKLSAEGAAVSQM</sequence>
<feature type="compositionally biased region" description="Polar residues" evidence="3">
    <location>
        <begin position="1"/>
        <end position="15"/>
    </location>
</feature>
<evidence type="ECO:0000256" key="2">
    <source>
        <dbReference type="PROSITE-ProRule" id="PRU00169"/>
    </source>
</evidence>
<dbReference type="STRING" id="329726.AM1_1648"/>
<name>B0CA82_ACAM1</name>
<feature type="region of interest" description="Disordered" evidence="3">
    <location>
        <begin position="1"/>
        <end position="20"/>
    </location>
</feature>
<dbReference type="RefSeq" id="WP_012162188.1">
    <property type="nucleotide sequence ID" value="NC_009925.1"/>
</dbReference>
<dbReference type="KEGG" id="amr:AM1_1648"/>
<accession>B0CA82</accession>
<dbReference type="InterPro" id="IPR011006">
    <property type="entry name" value="CheY-like_superfamily"/>
</dbReference>
<evidence type="ECO:0000313" key="5">
    <source>
        <dbReference type="EMBL" id="ABW26669.1"/>
    </source>
</evidence>
<evidence type="ECO:0000256" key="3">
    <source>
        <dbReference type="SAM" id="MobiDB-lite"/>
    </source>
</evidence>
<dbReference type="Pfam" id="PF14332">
    <property type="entry name" value="DUF4388"/>
    <property type="match status" value="1"/>
</dbReference>
<keyword evidence="1 2" id="KW-0597">Phosphoprotein</keyword>
<dbReference type="PANTHER" id="PTHR44591">
    <property type="entry name" value="STRESS RESPONSE REGULATOR PROTEIN 1"/>
    <property type="match status" value="1"/>
</dbReference>
<proteinExistence type="predicted"/>
<dbReference type="SMART" id="SM00448">
    <property type="entry name" value="REC"/>
    <property type="match status" value="1"/>
</dbReference>
<protein>
    <submittedName>
        <fullName evidence="5">Response regulator receiver domain protein (CheY)</fullName>
    </submittedName>
</protein>